<dbReference type="OrthoDB" id="259382at2"/>
<keyword evidence="3" id="KW-0808">Transferase</keyword>
<evidence type="ECO:0000313" key="3">
    <source>
        <dbReference type="EMBL" id="TLX44230.1"/>
    </source>
</evidence>
<name>A0A6C1KJ47_XANAU</name>
<feature type="region of interest" description="Disordered" evidence="1">
    <location>
        <begin position="287"/>
        <end position="328"/>
    </location>
</feature>
<accession>A0A6C1KJ47</accession>
<evidence type="ECO:0000256" key="1">
    <source>
        <dbReference type="SAM" id="MobiDB-lite"/>
    </source>
</evidence>
<evidence type="ECO:0000259" key="2">
    <source>
        <dbReference type="Pfam" id="PF01755"/>
    </source>
</evidence>
<feature type="domain" description="Glycosyl transferase family 25" evidence="2">
    <location>
        <begin position="2"/>
        <end position="166"/>
    </location>
</feature>
<comment type="caution">
    <text evidence="3">The sequence shown here is derived from an EMBL/GenBank/DDBJ whole genome shotgun (WGS) entry which is preliminary data.</text>
</comment>
<dbReference type="AlphaFoldDB" id="A0A6C1KJ47"/>
<reference evidence="3 4" key="1">
    <citation type="submission" date="2019-05" db="EMBL/GenBank/DDBJ databases">
        <authorList>
            <person name="Zhou X."/>
        </authorList>
    </citation>
    <scope>NUCLEOTIDE SEQUENCE [LARGE SCALE GENOMIC DNA]</scope>
    <source>
        <strain evidence="3 4">DSM 432</strain>
    </source>
</reference>
<dbReference type="GeneID" id="95772689"/>
<dbReference type="CDD" id="cd06532">
    <property type="entry name" value="Glyco_transf_25"/>
    <property type="match status" value="1"/>
</dbReference>
<dbReference type="GO" id="GO:0016740">
    <property type="term" value="F:transferase activity"/>
    <property type="evidence" value="ECO:0007669"/>
    <property type="project" value="UniProtKB-KW"/>
</dbReference>
<gene>
    <name evidence="3" type="ORF">FBQ73_04355</name>
</gene>
<sequence length="328" mass="36615">MQILLINLARRPDRLAFMRSQLDALGLAFERIEAVDGRQEDVGPGTDLVTPVEIACALSHRKAWLRLLDSGDSHCLVLEDDVLIAPGAKLLLDNPRGLPRDADIVRLETTLERTLLGFGQRCGLPAHKVHRLYSRQRGTAAYIITRAFAERAVRDLTTFGEPIDDILFVVDSPGHFPSIRYQIRPGLCLQADLYAPARKSLLAASDLDTDRKIRWVPPKPVSRIKTKYSFSKKCLRELNRWWRRSRATANTLHQYVIVGRIWRDVPFIGTVLPAAATALAEAETLPSCTPASHAMPTDIATKRSTGPDPVRWGPEPHSQGRARSSIRS</sequence>
<proteinExistence type="predicted"/>
<dbReference type="Proteomes" id="UP000305131">
    <property type="component" value="Unassembled WGS sequence"/>
</dbReference>
<protein>
    <submittedName>
        <fullName evidence="3">Glycosyltransferase family 25 protein</fullName>
    </submittedName>
</protein>
<dbReference type="Pfam" id="PF01755">
    <property type="entry name" value="Glyco_transf_25"/>
    <property type="match status" value="1"/>
</dbReference>
<dbReference type="RefSeq" id="WP_138398295.1">
    <property type="nucleotide sequence ID" value="NZ_JBAFVI010000018.1"/>
</dbReference>
<dbReference type="InterPro" id="IPR002654">
    <property type="entry name" value="Glyco_trans_25"/>
</dbReference>
<dbReference type="EMBL" id="VAUP01000012">
    <property type="protein sequence ID" value="TLX44230.1"/>
    <property type="molecule type" value="Genomic_DNA"/>
</dbReference>
<organism evidence="3 4">
    <name type="scientific">Xanthobacter autotrophicus</name>
    <dbReference type="NCBI Taxonomy" id="280"/>
    <lineage>
        <taxon>Bacteria</taxon>
        <taxon>Pseudomonadati</taxon>
        <taxon>Pseudomonadota</taxon>
        <taxon>Alphaproteobacteria</taxon>
        <taxon>Hyphomicrobiales</taxon>
        <taxon>Xanthobacteraceae</taxon>
        <taxon>Xanthobacter</taxon>
    </lineage>
</organism>
<evidence type="ECO:0000313" key="4">
    <source>
        <dbReference type="Proteomes" id="UP000305131"/>
    </source>
</evidence>